<dbReference type="HOGENOM" id="CLU_054974_4_0_11"/>
<keyword evidence="2" id="KW-0315">Glutamine amidotransferase</keyword>
<evidence type="ECO:0000313" key="5">
    <source>
        <dbReference type="Proteomes" id="UP000215374"/>
    </source>
</evidence>
<dbReference type="STRING" id="156978.CIMIT_06540"/>
<dbReference type="GO" id="GO:0005829">
    <property type="term" value="C:cytosol"/>
    <property type="evidence" value="ECO:0007669"/>
    <property type="project" value="TreeGrafter"/>
</dbReference>
<dbReference type="PANTHER" id="PTHR42695">
    <property type="entry name" value="GLUTAMINE AMIDOTRANSFERASE YLR126C-RELATED"/>
    <property type="match status" value="1"/>
</dbReference>
<dbReference type="Proteomes" id="UP000028780">
    <property type="component" value="Chromosome"/>
</dbReference>
<protein>
    <submittedName>
        <fullName evidence="2">Glutamine amidotransferase</fullName>
        <ecNumber evidence="3">6.3.5.2</ecNumber>
    </submittedName>
</protein>
<organism evidence="2 4">
    <name type="scientific">Corynebacterium imitans</name>
    <dbReference type="NCBI Taxonomy" id="156978"/>
    <lineage>
        <taxon>Bacteria</taxon>
        <taxon>Bacillati</taxon>
        <taxon>Actinomycetota</taxon>
        <taxon>Actinomycetes</taxon>
        <taxon>Mycobacteriales</taxon>
        <taxon>Corynebacteriaceae</taxon>
        <taxon>Corynebacterium</taxon>
    </lineage>
</organism>
<dbReference type="InterPro" id="IPR017926">
    <property type="entry name" value="GATASE"/>
</dbReference>
<keyword evidence="3" id="KW-0436">Ligase</keyword>
<evidence type="ECO:0000313" key="3">
    <source>
        <dbReference type="EMBL" id="SNV72825.1"/>
    </source>
</evidence>
<dbReference type="RefSeq" id="WP_038590677.1">
    <property type="nucleotide sequence ID" value="NZ_CP009211.1"/>
</dbReference>
<dbReference type="OrthoDB" id="5196541at2"/>
<dbReference type="PANTHER" id="PTHR42695:SF5">
    <property type="entry name" value="GLUTAMINE AMIDOTRANSFERASE YLR126C-RELATED"/>
    <property type="match status" value="1"/>
</dbReference>
<dbReference type="SUPFAM" id="SSF52317">
    <property type="entry name" value="Class I glutamine amidotransferase-like"/>
    <property type="match status" value="1"/>
</dbReference>
<reference evidence="3 5" key="2">
    <citation type="submission" date="2017-06" db="EMBL/GenBank/DDBJ databases">
        <authorList>
            <consortium name="Pathogen Informatics"/>
        </authorList>
    </citation>
    <scope>NUCLEOTIDE SEQUENCE [LARGE SCALE GENOMIC DNA]</scope>
    <source>
        <strain evidence="3 5">NCTC13015</strain>
    </source>
</reference>
<dbReference type="GO" id="GO:0003922">
    <property type="term" value="F:GMP synthase (glutamine-hydrolyzing) activity"/>
    <property type="evidence" value="ECO:0007669"/>
    <property type="project" value="UniProtKB-EC"/>
</dbReference>
<sequence length="251" mass="27639">MSKLLFLSLRQGELAQQVARAEYHDVLKATGLSEVDVELQILDRLDEEVGSLETISGIIVGGSSLNITNDEYSPWQRHVHEVLAGVVDSGLPVFFVCFGFSWLVDHLGGTVGHSHPEDSGPTEVVLSDAAHDDPLLRGTAARFTALTGHTENPDEVTLPATLTVLATGPSCPVQIVRYGDNVWATQFHAEMDAEAMHTRMDFFYDYGYFPAEEYARIVADLPNHDVAWANAILRNFAQYCFERSPAHAPRA</sequence>
<evidence type="ECO:0000259" key="1">
    <source>
        <dbReference type="Pfam" id="PF00117"/>
    </source>
</evidence>
<dbReference type="EMBL" id="CP009211">
    <property type="protein sequence ID" value="AIJ33596.1"/>
    <property type="molecule type" value="Genomic_DNA"/>
</dbReference>
<dbReference type="CDD" id="cd01741">
    <property type="entry name" value="GATase1_1"/>
    <property type="match status" value="1"/>
</dbReference>
<proteinExistence type="predicted"/>
<dbReference type="Pfam" id="PF00117">
    <property type="entry name" value="GATase"/>
    <property type="match status" value="1"/>
</dbReference>
<dbReference type="GO" id="GO:0016740">
    <property type="term" value="F:transferase activity"/>
    <property type="evidence" value="ECO:0007669"/>
    <property type="project" value="UniProtKB-KW"/>
</dbReference>
<gene>
    <name evidence="3" type="primary">guaA_2</name>
    <name evidence="2" type="ORF">CIMIT_06540</name>
    <name evidence="3" type="ORF">SAMEA4535761_01368</name>
</gene>
<dbReference type="PROSITE" id="PS51273">
    <property type="entry name" value="GATASE_TYPE_1"/>
    <property type="match status" value="1"/>
</dbReference>
<keyword evidence="4" id="KW-1185">Reference proteome</keyword>
<dbReference type="KEGG" id="cii:CIMIT_06540"/>
<feature type="domain" description="Glutamine amidotransferase" evidence="1">
    <location>
        <begin position="37"/>
        <end position="199"/>
    </location>
</feature>
<dbReference type="EC" id="6.3.5.2" evidence="3"/>
<dbReference type="InterPro" id="IPR044992">
    <property type="entry name" value="ChyE-like"/>
</dbReference>
<keyword evidence="2" id="KW-0808">Transferase</keyword>
<accession>A0A076NN10</accession>
<dbReference type="Gene3D" id="3.40.50.880">
    <property type="match status" value="1"/>
</dbReference>
<evidence type="ECO:0000313" key="2">
    <source>
        <dbReference type="EMBL" id="AIJ33596.1"/>
    </source>
</evidence>
<dbReference type="AlphaFoldDB" id="A0A076NN10"/>
<dbReference type="eggNOG" id="COG0518">
    <property type="taxonomic scope" value="Bacteria"/>
</dbReference>
<dbReference type="Proteomes" id="UP000215374">
    <property type="component" value="Chromosome 1"/>
</dbReference>
<reference evidence="2 4" key="1">
    <citation type="submission" date="2014-08" db="EMBL/GenBank/DDBJ databases">
        <title>Complete genome sequence of Corynebacterium imitans DSM 44264, isolated from a five-month-old boy with suspected pharyngeal diphtheria.</title>
        <authorList>
            <person name="Mollmann S."/>
            <person name="Albersmeier A."/>
            <person name="Ruckert C."/>
            <person name="Tauch A."/>
        </authorList>
    </citation>
    <scope>NUCLEOTIDE SEQUENCE [LARGE SCALE GENOMIC DNA]</scope>
    <source>
        <strain evidence="2 4">DSM 44264</strain>
    </source>
</reference>
<dbReference type="InterPro" id="IPR029062">
    <property type="entry name" value="Class_I_gatase-like"/>
</dbReference>
<evidence type="ECO:0000313" key="4">
    <source>
        <dbReference type="Proteomes" id="UP000028780"/>
    </source>
</evidence>
<name>A0A076NN10_9CORY</name>
<dbReference type="EMBL" id="LT906467">
    <property type="protein sequence ID" value="SNV72825.1"/>
    <property type="molecule type" value="Genomic_DNA"/>
</dbReference>